<name>A0AAW8W7H5_9LACO</name>
<organism evidence="2 3">
    <name type="scientific">Levilactobacillus namurensis</name>
    <dbReference type="NCBI Taxonomy" id="380393"/>
    <lineage>
        <taxon>Bacteria</taxon>
        <taxon>Bacillati</taxon>
        <taxon>Bacillota</taxon>
        <taxon>Bacilli</taxon>
        <taxon>Lactobacillales</taxon>
        <taxon>Lactobacillaceae</taxon>
        <taxon>Levilactobacillus</taxon>
    </lineage>
</organism>
<feature type="region of interest" description="Disordered" evidence="1">
    <location>
        <begin position="32"/>
        <end position="55"/>
    </location>
</feature>
<evidence type="ECO:0000313" key="3">
    <source>
        <dbReference type="Proteomes" id="UP001254075"/>
    </source>
</evidence>
<gene>
    <name evidence="2" type="ORF">RI532_09630</name>
</gene>
<accession>A0AAW8W7H5</accession>
<dbReference type="RefSeq" id="WP_313845272.1">
    <property type="nucleotide sequence ID" value="NZ_JAVLAM010000001.1"/>
</dbReference>
<dbReference type="EMBL" id="JAVLAM010000001">
    <property type="protein sequence ID" value="MDT7014664.1"/>
    <property type="molecule type" value="Genomic_DNA"/>
</dbReference>
<evidence type="ECO:0000313" key="2">
    <source>
        <dbReference type="EMBL" id="MDT7014664.1"/>
    </source>
</evidence>
<proteinExistence type="predicted"/>
<comment type="caution">
    <text evidence="2">The sequence shown here is derived from an EMBL/GenBank/DDBJ whole genome shotgun (WGS) entry which is preliminary data.</text>
</comment>
<dbReference type="AlphaFoldDB" id="A0AAW8W7H5"/>
<dbReference type="Proteomes" id="UP001254075">
    <property type="component" value="Unassembled WGS sequence"/>
</dbReference>
<sequence>MRHTEYGYVSPIEDYCYRDLERWLADKKKHERRAKKHGAFNLQSKGKHSQDESKR</sequence>
<evidence type="ECO:0000256" key="1">
    <source>
        <dbReference type="SAM" id="MobiDB-lite"/>
    </source>
</evidence>
<reference evidence="2" key="1">
    <citation type="submission" date="2023-08" db="EMBL/GenBank/DDBJ databases">
        <authorList>
            <person name="Page C.A."/>
            <person name="Perez-Diaz I.M."/>
        </authorList>
    </citation>
    <scope>NUCLEOTIDE SEQUENCE</scope>
    <source>
        <strain evidence="2">3.8.38</strain>
    </source>
</reference>
<protein>
    <submittedName>
        <fullName evidence="2">Uncharacterized protein</fullName>
    </submittedName>
</protein>